<organism evidence="1 2">
    <name type="scientific">Crotalaria pallida</name>
    <name type="common">Smooth rattlebox</name>
    <name type="synonym">Crotalaria striata</name>
    <dbReference type="NCBI Taxonomy" id="3830"/>
    <lineage>
        <taxon>Eukaryota</taxon>
        <taxon>Viridiplantae</taxon>
        <taxon>Streptophyta</taxon>
        <taxon>Embryophyta</taxon>
        <taxon>Tracheophyta</taxon>
        <taxon>Spermatophyta</taxon>
        <taxon>Magnoliopsida</taxon>
        <taxon>eudicotyledons</taxon>
        <taxon>Gunneridae</taxon>
        <taxon>Pentapetalae</taxon>
        <taxon>rosids</taxon>
        <taxon>fabids</taxon>
        <taxon>Fabales</taxon>
        <taxon>Fabaceae</taxon>
        <taxon>Papilionoideae</taxon>
        <taxon>50 kb inversion clade</taxon>
        <taxon>genistoids sensu lato</taxon>
        <taxon>core genistoids</taxon>
        <taxon>Crotalarieae</taxon>
        <taxon>Crotalaria</taxon>
    </lineage>
</organism>
<keyword evidence="2" id="KW-1185">Reference proteome</keyword>
<sequence length="126" mass="14570">MVAVAVAVASDGRYHGHWCIGGDKSLMRLWLIFTNANDVDAVRVLHRFGVEDFFDTIINFEHDFSIARTYKKLIKAVDNQSRRHTFKRLSYEIKLEEKHRETFTLLHPKKALVEVVSPQEGTSVVR</sequence>
<dbReference type="InterPro" id="IPR023214">
    <property type="entry name" value="HAD_sf"/>
</dbReference>
<name>A0AAN9I487_CROPI</name>
<dbReference type="Proteomes" id="UP001372338">
    <property type="component" value="Unassembled WGS sequence"/>
</dbReference>
<dbReference type="AlphaFoldDB" id="A0AAN9I487"/>
<dbReference type="EMBL" id="JAYWIO010000005">
    <property type="protein sequence ID" value="KAK7259841.1"/>
    <property type="molecule type" value="Genomic_DNA"/>
</dbReference>
<gene>
    <name evidence="1" type="ORF">RIF29_25456</name>
</gene>
<proteinExistence type="predicted"/>
<accession>A0AAN9I487</accession>
<reference evidence="1 2" key="1">
    <citation type="submission" date="2024-01" db="EMBL/GenBank/DDBJ databases">
        <title>The genomes of 5 underutilized Papilionoideae crops provide insights into root nodulation and disease resistanc.</title>
        <authorList>
            <person name="Yuan L."/>
        </authorList>
    </citation>
    <scope>NUCLEOTIDE SEQUENCE [LARGE SCALE GENOMIC DNA]</scope>
    <source>
        <strain evidence="1">ZHUSHIDOU_FW_LH</strain>
        <tissue evidence="1">Leaf</tissue>
    </source>
</reference>
<evidence type="ECO:0000313" key="2">
    <source>
        <dbReference type="Proteomes" id="UP001372338"/>
    </source>
</evidence>
<comment type="caution">
    <text evidence="1">The sequence shown here is derived from an EMBL/GenBank/DDBJ whole genome shotgun (WGS) entry which is preliminary data.</text>
</comment>
<evidence type="ECO:0000313" key="1">
    <source>
        <dbReference type="EMBL" id="KAK7259841.1"/>
    </source>
</evidence>
<dbReference type="Gene3D" id="3.40.50.1000">
    <property type="entry name" value="HAD superfamily/HAD-like"/>
    <property type="match status" value="1"/>
</dbReference>
<protein>
    <submittedName>
        <fullName evidence="1">Uncharacterized protein</fullName>
    </submittedName>
</protein>